<proteinExistence type="inferred from homology"/>
<dbReference type="GO" id="GO:0031119">
    <property type="term" value="P:tRNA pseudouridine synthesis"/>
    <property type="evidence" value="ECO:0007669"/>
    <property type="project" value="UniProtKB-UniRule"/>
</dbReference>
<evidence type="ECO:0000256" key="1">
    <source>
        <dbReference type="ARBA" id="ARBA00000385"/>
    </source>
</evidence>
<dbReference type="Pfam" id="PF16198">
    <property type="entry name" value="TruB_C_2"/>
    <property type="match status" value="1"/>
</dbReference>
<gene>
    <name evidence="5 8" type="primary">truB</name>
    <name evidence="8" type="ORF">C1881_02705</name>
</gene>
<sequence>MKRGDSGMCLVVGVDKPEGKSSHDVVNACRRIFGERRVGHTGTLDPLATGALVVCVGPATRLDAYMVGHDKTYDVRISFGAATDTDDKLGEVIRTLDVPAQVCDPEFAQVILSGFVGKQKQMPPAYSAIKKGGVKACDAARKGNVIALEPRDIEVYSAELLDLERDPRADSIWWDVRFSVSKGTYIRALARDVGAACETCAHVETLRRTRAGVLDVEDCLSLDALERYGVEAAIDPVFLLESRMAFLDDETYADVCNGKPLRASELSVYEAPHRFDADDCGPRRCAVPATSPLHDGELVCLVYGNDLKALYAFDAKTGKVSPKCVFSQGVTRGKSL</sequence>
<comment type="function">
    <text evidence="5">Responsible for synthesis of pseudouridine from uracil-55 in the psi GC loop of transfer RNAs.</text>
</comment>
<evidence type="ECO:0000259" key="7">
    <source>
        <dbReference type="Pfam" id="PF16198"/>
    </source>
</evidence>
<dbReference type="EC" id="5.4.99.25" evidence="5"/>
<dbReference type="PANTHER" id="PTHR13767">
    <property type="entry name" value="TRNA-PSEUDOURIDINE SYNTHASE"/>
    <property type="match status" value="1"/>
</dbReference>
<dbReference type="InterPro" id="IPR032819">
    <property type="entry name" value="TruB_C"/>
</dbReference>
<dbReference type="GO" id="GO:0160148">
    <property type="term" value="F:tRNA pseudouridine(55) synthase activity"/>
    <property type="evidence" value="ECO:0007669"/>
    <property type="project" value="UniProtKB-EC"/>
</dbReference>
<reference evidence="8 9" key="1">
    <citation type="journal article" date="2018" name="Elife">
        <title>Discovery and characterization of a prevalent human gut bacterial enzyme sufficient for the inactivation of a family of plant toxins.</title>
        <authorList>
            <person name="Koppel N."/>
            <person name="Bisanz J.E."/>
            <person name="Pandelia M.E."/>
            <person name="Turnbaugh P.J."/>
            <person name="Balskus E.P."/>
        </authorList>
    </citation>
    <scope>NUCLEOTIDE SEQUENCE [LARGE SCALE GENOMIC DNA]</scope>
    <source>
        <strain evidence="8 9">OB21 GAM31</strain>
    </source>
</reference>
<dbReference type="InterPro" id="IPR014780">
    <property type="entry name" value="tRNA_psdUridine_synth_TruB"/>
</dbReference>
<evidence type="ECO:0000256" key="2">
    <source>
        <dbReference type="ARBA" id="ARBA00005642"/>
    </source>
</evidence>
<name>A0A369LPT8_9ACTN</name>
<comment type="catalytic activity">
    <reaction evidence="1 5">
        <text>uridine(55) in tRNA = pseudouridine(55) in tRNA</text>
        <dbReference type="Rhea" id="RHEA:42532"/>
        <dbReference type="Rhea" id="RHEA-COMP:10101"/>
        <dbReference type="Rhea" id="RHEA-COMP:10102"/>
        <dbReference type="ChEBI" id="CHEBI:65314"/>
        <dbReference type="ChEBI" id="CHEBI:65315"/>
        <dbReference type="EC" id="5.4.99.25"/>
    </reaction>
</comment>
<feature type="domain" description="tRNA pseudouridylate synthase B C-terminal" evidence="7">
    <location>
        <begin position="187"/>
        <end position="227"/>
    </location>
</feature>
<dbReference type="RefSeq" id="WP_114615003.1">
    <property type="nucleotide sequence ID" value="NZ_PPTO01000003.1"/>
</dbReference>
<dbReference type="NCBIfam" id="TIGR00431">
    <property type="entry name" value="TruB"/>
    <property type="match status" value="1"/>
</dbReference>
<dbReference type="PANTHER" id="PTHR13767:SF2">
    <property type="entry name" value="PSEUDOURIDYLATE SYNTHASE TRUB1"/>
    <property type="match status" value="1"/>
</dbReference>
<organism evidence="8 9">
    <name type="scientific">Slackia isoflavoniconvertens</name>
    <dbReference type="NCBI Taxonomy" id="572010"/>
    <lineage>
        <taxon>Bacteria</taxon>
        <taxon>Bacillati</taxon>
        <taxon>Actinomycetota</taxon>
        <taxon>Coriobacteriia</taxon>
        <taxon>Eggerthellales</taxon>
        <taxon>Eggerthellaceae</taxon>
        <taxon>Slackia</taxon>
    </lineage>
</organism>
<dbReference type="HAMAP" id="MF_01080">
    <property type="entry name" value="TruB_bact"/>
    <property type="match status" value="1"/>
</dbReference>
<evidence type="ECO:0000259" key="6">
    <source>
        <dbReference type="Pfam" id="PF01509"/>
    </source>
</evidence>
<feature type="domain" description="Pseudouridine synthase II N-terminal" evidence="6">
    <location>
        <begin position="30"/>
        <end position="186"/>
    </location>
</feature>
<dbReference type="Gene3D" id="3.30.2350.10">
    <property type="entry name" value="Pseudouridine synthase"/>
    <property type="match status" value="1"/>
</dbReference>
<dbReference type="InterPro" id="IPR020103">
    <property type="entry name" value="PsdUridine_synth_cat_dom_sf"/>
</dbReference>
<dbReference type="SUPFAM" id="SSF55120">
    <property type="entry name" value="Pseudouridine synthase"/>
    <property type="match status" value="1"/>
</dbReference>
<dbReference type="GO" id="GO:0003723">
    <property type="term" value="F:RNA binding"/>
    <property type="evidence" value="ECO:0007669"/>
    <property type="project" value="InterPro"/>
</dbReference>
<dbReference type="CDD" id="cd02573">
    <property type="entry name" value="PseudoU_synth_EcTruB"/>
    <property type="match status" value="1"/>
</dbReference>
<evidence type="ECO:0000313" key="9">
    <source>
        <dbReference type="Proteomes" id="UP000253975"/>
    </source>
</evidence>
<feature type="active site" description="Nucleophile" evidence="5">
    <location>
        <position position="45"/>
    </location>
</feature>
<dbReference type="InterPro" id="IPR002501">
    <property type="entry name" value="PsdUridine_synth_N"/>
</dbReference>
<accession>A0A369LPT8</accession>
<evidence type="ECO:0000256" key="3">
    <source>
        <dbReference type="ARBA" id="ARBA00022694"/>
    </source>
</evidence>
<dbReference type="AlphaFoldDB" id="A0A369LPT8"/>
<protein>
    <recommendedName>
        <fullName evidence="5">tRNA pseudouridine synthase B</fullName>
        <ecNumber evidence="5">5.4.99.25</ecNumber>
    </recommendedName>
    <alternativeName>
        <fullName evidence="5">tRNA pseudouridine(55) synthase</fullName>
        <shortName evidence="5">Psi55 synthase</shortName>
    </alternativeName>
    <alternativeName>
        <fullName evidence="5">tRNA pseudouridylate synthase</fullName>
    </alternativeName>
    <alternativeName>
        <fullName evidence="5">tRNA-uridine isomerase</fullName>
    </alternativeName>
</protein>
<evidence type="ECO:0000256" key="4">
    <source>
        <dbReference type="ARBA" id="ARBA00023235"/>
    </source>
</evidence>
<comment type="caution">
    <text evidence="8">The sequence shown here is derived from an EMBL/GenBank/DDBJ whole genome shotgun (WGS) entry which is preliminary data.</text>
</comment>
<evidence type="ECO:0000256" key="5">
    <source>
        <dbReference type="HAMAP-Rule" id="MF_01080"/>
    </source>
</evidence>
<comment type="similarity">
    <text evidence="2 5">Belongs to the pseudouridine synthase TruB family. Type 1 subfamily.</text>
</comment>
<keyword evidence="3 5" id="KW-0819">tRNA processing</keyword>
<evidence type="ECO:0000313" key="8">
    <source>
        <dbReference type="EMBL" id="RDB60266.1"/>
    </source>
</evidence>
<dbReference type="Proteomes" id="UP000253975">
    <property type="component" value="Unassembled WGS sequence"/>
</dbReference>
<dbReference type="Pfam" id="PF01509">
    <property type="entry name" value="TruB_N"/>
    <property type="match status" value="1"/>
</dbReference>
<dbReference type="EMBL" id="PPTO01000003">
    <property type="protein sequence ID" value="RDB60266.1"/>
    <property type="molecule type" value="Genomic_DNA"/>
</dbReference>
<keyword evidence="4 5" id="KW-0413">Isomerase</keyword>
<dbReference type="GO" id="GO:1990481">
    <property type="term" value="P:mRNA pseudouridine synthesis"/>
    <property type="evidence" value="ECO:0007669"/>
    <property type="project" value="TreeGrafter"/>
</dbReference>